<keyword evidence="5" id="KW-0732">Signal</keyword>
<dbReference type="Pfam" id="PF03264">
    <property type="entry name" value="Cytochrom_NNT"/>
    <property type="match status" value="1"/>
</dbReference>
<evidence type="ECO:0000256" key="1">
    <source>
        <dbReference type="ARBA" id="ARBA00004196"/>
    </source>
</evidence>
<comment type="subcellular location">
    <subcellularLocation>
        <location evidence="1">Cell envelope</location>
    </subcellularLocation>
</comment>
<keyword evidence="9" id="KW-0472">Membrane</keyword>
<keyword evidence="3" id="KW-0349">Heme</keyword>
<keyword evidence="4" id="KW-0479">Metal-binding</keyword>
<dbReference type="InterPro" id="IPR038266">
    <property type="entry name" value="NapC/NirT_cytc_sf"/>
</dbReference>
<keyword evidence="12" id="KW-1185">Reference proteome</keyword>
<dbReference type="Proteomes" id="UP001230005">
    <property type="component" value="Unassembled WGS sequence"/>
</dbReference>
<keyword evidence="7" id="KW-0408">Iron</keyword>
<evidence type="ECO:0000256" key="8">
    <source>
        <dbReference type="SAM" id="MobiDB-lite"/>
    </source>
</evidence>
<organism evidence="11 12">
    <name type="scientific">Evansella vedderi</name>
    <dbReference type="NCBI Taxonomy" id="38282"/>
    <lineage>
        <taxon>Bacteria</taxon>
        <taxon>Bacillati</taxon>
        <taxon>Bacillota</taxon>
        <taxon>Bacilli</taxon>
        <taxon>Bacillales</taxon>
        <taxon>Bacillaceae</taxon>
        <taxon>Evansella</taxon>
    </lineage>
</organism>
<dbReference type="InterPro" id="IPR051829">
    <property type="entry name" value="Multiheme_Cytochr_ET"/>
</dbReference>
<evidence type="ECO:0000259" key="10">
    <source>
        <dbReference type="Pfam" id="PF03264"/>
    </source>
</evidence>
<evidence type="ECO:0000256" key="3">
    <source>
        <dbReference type="ARBA" id="ARBA00022617"/>
    </source>
</evidence>
<feature type="domain" description="NapC/NirT cytochrome c N-terminal" evidence="10">
    <location>
        <begin position="14"/>
        <end position="95"/>
    </location>
</feature>
<evidence type="ECO:0000313" key="11">
    <source>
        <dbReference type="EMBL" id="MDQ0256666.1"/>
    </source>
</evidence>
<evidence type="ECO:0000256" key="4">
    <source>
        <dbReference type="ARBA" id="ARBA00022723"/>
    </source>
</evidence>
<dbReference type="RefSeq" id="WP_307329157.1">
    <property type="nucleotide sequence ID" value="NZ_JAUSUG010000018.1"/>
</dbReference>
<keyword evidence="9" id="KW-1133">Transmembrane helix</keyword>
<evidence type="ECO:0000256" key="6">
    <source>
        <dbReference type="ARBA" id="ARBA00022982"/>
    </source>
</evidence>
<evidence type="ECO:0000313" key="12">
    <source>
        <dbReference type="Proteomes" id="UP001230005"/>
    </source>
</evidence>
<evidence type="ECO:0000256" key="9">
    <source>
        <dbReference type="SAM" id="Phobius"/>
    </source>
</evidence>
<feature type="compositionally biased region" description="Acidic residues" evidence="8">
    <location>
        <begin position="395"/>
        <end position="408"/>
    </location>
</feature>
<comment type="caution">
    <text evidence="11">The sequence shown here is derived from an EMBL/GenBank/DDBJ whole genome shotgun (WGS) entry which is preliminary data.</text>
</comment>
<dbReference type="InterPro" id="IPR036280">
    <property type="entry name" value="Multihaem_cyt_sf"/>
</dbReference>
<keyword evidence="2" id="KW-0813">Transport</keyword>
<keyword evidence="9" id="KW-0812">Transmembrane</keyword>
<sequence>MGEQIYNQLKKYRFLTFALLFIVIAFFGTYGTMKATSTNEFCASCHSMAPQYYTFEASSHSNIDCVSCHIEPGFVNYVEAKLFGLKELYVTVTGTERPIIHSPYPISNDACSRCHNMNNREETTSGDLIMDHRIHEEEGVSCVTCHDGVAHGKVVERGAAYKTDWERWTGDLGRYMMDTPLIKPQMKVCMDCHELRDGPLECAACHTTGMYPDSHEQPDFMEYHGKLMEKNSGECIFCHSYMDPDPLEQFEDNTKTYELVLSGEKTSGFTVNHFEYAKNNQYCVDCHSERPPSHEKPAFFQLHGSNYNSEDANCLACHELRPIDNPKLENAVYCSTCHPSSHGDRWRTKHPIDVSNASTVEQSCLTCHVERKCLSCHTSPQEKRENVKEDNIDGREEEEYENGDGDGE</sequence>
<dbReference type="Gene3D" id="1.10.3820.10">
    <property type="entry name" value="Di-heme elbow motif domain"/>
    <property type="match status" value="1"/>
</dbReference>
<feature type="region of interest" description="Disordered" evidence="8">
    <location>
        <begin position="379"/>
        <end position="408"/>
    </location>
</feature>
<evidence type="ECO:0000256" key="7">
    <source>
        <dbReference type="ARBA" id="ARBA00023004"/>
    </source>
</evidence>
<gene>
    <name evidence="11" type="ORF">J2S74_004088</name>
</gene>
<keyword evidence="6" id="KW-0249">Electron transport</keyword>
<evidence type="ECO:0000256" key="5">
    <source>
        <dbReference type="ARBA" id="ARBA00022729"/>
    </source>
</evidence>
<feature type="transmembrane region" description="Helical" evidence="9">
    <location>
        <begin position="12"/>
        <end position="33"/>
    </location>
</feature>
<dbReference type="SUPFAM" id="SSF48695">
    <property type="entry name" value="Multiheme cytochromes"/>
    <property type="match status" value="1"/>
</dbReference>
<feature type="compositionally biased region" description="Basic and acidic residues" evidence="8">
    <location>
        <begin position="380"/>
        <end position="394"/>
    </location>
</feature>
<protein>
    <submittedName>
        <fullName evidence="11">Nitrate/TMAO reductase-like tetraheme cytochrome c subunit</fullName>
    </submittedName>
</protein>
<evidence type="ECO:0000256" key="2">
    <source>
        <dbReference type="ARBA" id="ARBA00022448"/>
    </source>
</evidence>
<dbReference type="PANTHER" id="PTHR35038">
    <property type="entry name" value="DISSIMILATORY SULFITE REDUCTASE SIRA"/>
    <property type="match status" value="1"/>
</dbReference>
<reference evidence="11 12" key="1">
    <citation type="submission" date="2023-07" db="EMBL/GenBank/DDBJ databases">
        <title>Genomic Encyclopedia of Type Strains, Phase IV (KMG-IV): sequencing the most valuable type-strain genomes for metagenomic binning, comparative biology and taxonomic classification.</title>
        <authorList>
            <person name="Goeker M."/>
        </authorList>
    </citation>
    <scope>NUCLEOTIDE SEQUENCE [LARGE SCALE GENOMIC DNA]</scope>
    <source>
        <strain evidence="11 12">DSM 9768</strain>
    </source>
</reference>
<accession>A0ABT9ZZJ7</accession>
<dbReference type="Gene3D" id="3.90.10.10">
    <property type="entry name" value="Cytochrome C3"/>
    <property type="match status" value="1"/>
</dbReference>
<dbReference type="InterPro" id="IPR005126">
    <property type="entry name" value="NapC/NirT_cyt_c_N"/>
</dbReference>
<proteinExistence type="predicted"/>
<name>A0ABT9ZZJ7_9BACI</name>
<dbReference type="EMBL" id="JAUSUG010000018">
    <property type="protein sequence ID" value="MDQ0256666.1"/>
    <property type="molecule type" value="Genomic_DNA"/>
</dbReference>